<feature type="DNA-binding region" description="H-T-H motif" evidence="4">
    <location>
        <begin position="37"/>
        <end position="56"/>
    </location>
</feature>
<evidence type="ECO:0000256" key="4">
    <source>
        <dbReference type="PROSITE-ProRule" id="PRU00335"/>
    </source>
</evidence>
<dbReference type="PRINTS" id="PR00455">
    <property type="entry name" value="HTHTETR"/>
</dbReference>
<keyword evidence="1" id="KW-0805">Transcription regulation</keyword>
<dbReference type="InterPro" id="IPR009057">
    <property type="entry name" value="Homeodomain-like_sf"/>
</dbReference>
<protein>
    <submittedName>
        <fullName evidence="6">TetR/AcrR family transcriptional regulator</fullName>
    </submittedName>
</protein>
<organism evidence="6 7">
    <name type="scientific">Saccharopolyspora cebuensis</name>
    <dbReference type="NCBI Taxonomy" id="418759"/>
    <lineage>
        <taxon>Bacteria</taxon>
        <taxon>Bacillati</taxon>
        <taxon>Actinomycetota</taxon>
        <taxon>Actinomycetes</taxon>
        <taxon>Pseudonocardiales</taxon>
        <taxon>Pseudonocardiaceae</taxon>
        <taxon>Saccharopolyspora</taxon>
    </lineage>
</organism>
<evidence type="ECO:0000313" key="7">
    <source>
        <dbReference type="Proteomes" id="UP001564626"/>
    </source>
</evidence>
<evidence type="ECO:0000256" key="1">
    <source>
        <dbReference type="ARBA" id="ARBA00023015"/>
    </source>
</evidence>
<evidence type="ECO:0000259" key="5">
    <source>
        <dbReference type="PROSITE" id="PS50977"/>
    </source>
</evidence>
<dbReference type="PROSITE" id="PS50977">
    <property type="entry name" value="HTH_TETR_2"/>
    <property type="match status" value="1"/>
</dbReference>
<reference evidence="6 7" key="1">
    <citation type="submission" date="2024-08" db="EMBL/GenBank/DDBJ databases">
        <title>Genome mining of Saccharopolyspora cebuensis PGLac3 from Nigerian medicinal plant.</title>
        <authorList>
            <person name="Ezeobiora C.E."/>
            <person name="Igbokwe N.H."/>
            <person name="Amin D.H."/>
            <person name="Mendie U.E."/>
        </authorList>
    </citation>
    <scope>NUCLEOTIDE SEQUENCE [LARGE SCALE GENOMIC DNA]</scope>
    <source>
        <strain evidence="6 7">PGLac3</strain>
    </source>
</reference>
<dbReference type="RefSeq" id="WP_345358189.1">
    <property type="nucleotide sequence ID" value="NZ_BAABII010000003.1"/>
</dbReference>
<dbReference type="PANTHER" id="PTHR30055">
    <property type="entry name" value="HTH-TYPE TRANSCRIPTIONAL REGULATOR RUTR"/>
    <property type="match status" value="1"/>
</dbReference>
<evidence type="ECO:0000256" key="3">
    <source>
        <dbReference type="ARBA" id="ARBA00023163"/>
    </source>
</evidence>
<accession>A0ABV4CQE0</accession>
<dbReference type="Pfam" id="PF00440">
    <property type="entry name" value="TetR_N"/>
    <property type="match status" value="1"/>
</dbReference>
<keyword evidence="3" id="KW-0804">Transcription</keyword>
<dbReference type="EMBL" id="JBGEHV010000088">
    <property type="protein sequence ID" value="MEY8043315.1"/>
    <property type="molecule type" value="Genomic_DNA"/>
</dbReference>
<sequence length="207" mass="22413">MTEARRRRSPAMSADKRRAAIVDAALPLLAEHGATVTTRQIALAADVAEGTLFRVFPDKEAILRACVGALLDTGAVTAEIRALPADAALADRLTDAAELFLAHFERAGQLMHALVTTGQDLRELDPDDDPGSARTAYFREMRAALAEATGTEAAALRIEPEELAAMLLGQLMGLHLDQDQDRRNAVRRRIDVLLRGALARHEEDDDG</sequence>
<dbReference type="Gene3D" id="1.10.357.10">
    <property type="entry name" value="Tetracycline Repressor, domain 2"/>
    <property type="match status" value="1"/>
</dbReference>
<proteinExistence type="predicted"/>
<evidence type="ECO:0000313" key="6">
    <source>
        <dbReference type="EMBL" id="MEY8043315.1"/>
    </source>
</evidence>
<dbReference type="PANTHER" id="PTHR30055:SF234">
    <property type="entry name" value="HTH-TYPE TRANSCRIPTIONAL REGULATOR BETI"/>
    <property type="match status" value="1"/>
</dbReference>
<name>A0ABV4CQE0_9PSEU</name>
<evidence type="ECO:0000256" key="2">
    <source>
        <dbReference type="ARBA" id="ARBA00023125"/>
    </source>
</evidence>
<keyword evidence="2 4" id="KW-0238">DNA-binding</keyword>
<comment type="caution">
    <text evidence="6">The sequence shown here is derived from an EMBL/GenBank/DDBJ whole genome shotgun (WGS) entry which is preliminary data.</text>
</comment>
<dbReference type="InterPro" id="IPR050109">
    <property type="entry name" value="HTH-type_TetR-like_transc_reg"/>
</dbReference>
<gene>
    <name evidence="6" type="ORF">AB8O55_28220</name>
</gene>
<feature type="domain" description="HTH tetR-type" evidence="5">
    <location>
        <begin position="15"/>
        <end position="74"/>
    </location>
</feature>
<dbReference type="Proteomes" id="UP001564626">
    <property type="component" value="Unassembled WGS sequence"/>
</dbReference>
<keyword evidence="7" id="KW-1185">Reference proteome</keyword>
<dbReference type="InterPro" id="IPR001647">
    <property type="entry name" value="HTH_TetR"/>
</dbReference>
<dbReference type="SUPFAM" id="SSF46689">
    <property type="entry name" value="Homeodomain-like"/>
    <property type="match status" value="1"/>
</dbReference>